<comment type="caution">
    <text evidence="2">The sequence shown here is derived from an EMBL/GenBank/DDBJ whole genome shotgun (WGS) entry which is preliminary data.</text>
</comment>
<reference evidence="2 3" key="1">
    <citation type="submission" date="2021-07" db="EMBL/GenBank/DDBJ databases">
        <authorList>
            <person name="Imarazene B."/>
            <person name="Zahm M."/>
            <person name="Klopp C."/>
            <person name="Cabau C."/>
            <person name="Beille S."/>
            <person name="Jouanno E."/>
            <person name="Castinel A."/>
            <person name="Lluch J."/>
            <person name="Gil L."/>
            <person name="Kuchtly C."/>
            <person name="Lopez Roques C."/>
            <person name="Donnadieu C."/>
            <person name="Parrinello H."/>
            <person name="Journot L."/>
            <person name="Du K."/>
            <person name="Schartl M."/>
            <person name="Retaux S."/>
            <person name="Guiguen Y."/>
        </authorList>
    </citation>
    <scope>NUCLEOTIDE SEQUENCE [LARGE SCALE GENOMIC DNA]</scope>
    <source>
        <strain evidence="2">Pach_M1</strain>
        <tissue evidence="2">Testis</tissue>
    </source>
</reference>
<sequence length="647" mass="73518">MEEREVSATRTAKKRKCSYNKDWETIYPWVKPVQGESGKVLCEVCLSHFSVSHGGEYDVKRHRQCETHKKRVAQKEVSQSMHTFLLKPKQDSNVDKVTAAELTSVYHTVKHSLSYRSEDCGNKLTSAIFPDSEIAKKMSCGRTKAASLVTDVLAPASVESCLRELKTPVVQELTGDKKAHTPFFSVASDASNHGTTKLFPLSLRYWTPKLGLKSKILDFYEDSHESAATIHCQITSKLEENGLQLDMISAYTADNASVNYGKNNSVFQKLKADNSGIIKANCVAHIVHNCAKHAGDMLNVDIDSVVNKIFSHFSVSAQRTEELKEVFAFVEEDYHVVRRHVPTRWLSLWPAVQRLHDSWAAIKSYFLSLGENQCPKALWKLLKTDQDGEGQPLELQAYLAFLNNILKIFHDVVLLLEGQDGTVCELYDIMLTLKTKLQQRQIDCFFGMETSAILQQFPDQKAATIKHDFSNFYKTALNYLEKWYDFTDNNYQKNVRCLALKSSFTFSQLSDAVEVLQIGSKLDMDELYEEYCVTLPRQQEIVERKAPVVEKWALLLKSTKTPNLTAVASFLFSIPITNASVERVFSLVTAAWTDQRNRCSVELIKSEIQVKTNFEYSCKEFYSFALKQKALLEAARSSKKYKAKRNI</sequence>
<dbReference type="EMBL" id="JAICCE010000012">
    <property type="protein sequence ID" value="KAG9270169.1"/>
    <property type="molecule type" value="Genomic_DNA"/>
</dbReference>
<dbReference type="InterPro" id="IPR008906">
    <property type="entry name" value="HATC_C_dom"/>
</dbReference>
<dbReference type="Proteomes" id="UP000752171">
    <property type="component" value="Unassembled WGS sequence"/>
</dbReference>
<evidence type="ECO:0000259" key="1">
    <source>
        <dbReference type="Pfam" id="PF05699"/>
    </source>
</evidence>
<name>A0A8T2LFE1_ASTMX</name>
<evidence type="ECO:0000313" key="3">
    <source>
        <dbReference type="Proteomes" id="UP000752171"/>
    </source>
</evidence>
<gene>
    <name evidence="2" type="ORF">AMEX_G15088</name>
</gene>
<dbReference type="SUPFAM" id="SSF53098">
    <property type="entry name" value="Ribonuclease H-like"/>
    <property type="match status" value="1"/>
</dbReference>
<dbReference type="PANTHER" id="PTHR37162">
    <property type="entry name" value="HAT FAMILY DIMERISATION DOMAINCONTAINING PROTEIN-RELATED"/>
    <property type="match status" value="1"/>
</dbReference>
<evidence type="ECO:0000313" key="2">
    <source>
        <dbReference type="EMBL" id="KAG9270169.1"/>
    </source>
</evidence>
<protein>
    <recommendedName>
        <fullName evidence="1">HAT C-terminal dimerisation domain-containing protein</fullName>
    </recommendedName>
</protein>
<dbReference type="Pfam" id="PF05699">
    <property type="entry name" value="Dimer_Tnp_hAT"/>
    <property type="match status" value="1"/>
</dbReference>
<organism evidence="2 3">
    <name type="scientific">Astyanax mexicanus</name>
    <name type="common">Blind cave fish</name>
    <name type="synonym">Astyanax fasciatus mexicanus</name>
    <dbReference type="NCBI Taxonomy" id="7994"/>
    <lineage>
        <taxon>Eukaryota</taxon>
        <taxon>Metazoa</taxon>
        <taxon>Chordata</taxon>
        <taxon>Craniata</taxon>
        <taxon>Vertebrata</taxon>
        <taxon>Euteleostomi</taxon>
        <taxon>Actinopterygii</taxon>
        <taxon>Neopterygii</taxon>
        <taxon>Teleostei</taxon>
        <taxon>Ostariophysi</taxon>
        <taxon>Characiformes</taxon>
        <taxon>Characoidei</taxon>
        <taxon>Acestrorhamphidae</taxon>
        <taxon>Acestrorhamphinae</taxon>
        <taxon>Astyanax</taxon>
    </lineage>
</organism>
<dbReference type="GO" id="GO:0046983">
    <property type="term" value="F:protein dimerization activity"/>
    <property type="evidence" value="ECO:0007669"/>
    <property type="project" value="InterPro"/>
</dbReference>
<dbReference type="PANTHER" id="PTHR37162:SF1">
    <property type="entry name" value="BED-TYPE DOMAIN-CONTAINING PROTEIN"/>
    <property type="match status" value="1"/>
</dbReference>
<feature type="domain" description="HAT C-terminal dimerisation" evidence="1">
    <location>
        <begin position="540"/>
        <end position="600"/>
    </location>
</feature>
<dbReference type="AlphaFoldDB" id="A0A8T2LFE1"/>
<proteinExistence type="predicted"/>
<dbReference type="InterPro" id="IPR012337">
    <property type="entry name" value="RNaseH-like_sf"/>
</dbReference>
<accession>A0A8T2LFE1</accession>